<dbReference type="AlphaFoldDB" id="A0A150RMB6"/>
<dbReference type="InterPro" id="IPR011042">
    <property type="entry name" value="6-blade_b-propeller_TolB-like"/>
</dbReference>
<sequence length="160" mass="17458">MTVRVGYVYRGVYMEPAERRKAFAPFSSTPIVGTRTRDDVTLWKVRRGALGMLSARSQGPGGWMLSEHHAYEPIGRVLHLDDGRRRRAGALGNVLTTVAGHGRANCVLRDGERATAVPLYAPSGVAAATDGSIYIADTFHHQVHRVGTDGVIEARGQHRQ</sequence>
<accession>A0A150RMB6</accession>
<evidence type="ECO:0000313" key="2">
    <source>
        <dbReference type="EMBL" id="KYF81096.1"/>
    </source>
</evidence>
<proteinExistence type="predicted"/>
<evidence type="ECO:0000256" key="1">
    <source>
        <dbReference type="ARBA" id="ARBA00022737"/>
    </source>
</evidence>
<dbReference type="Gene3D" id="2.120.10.30">
    <property type="entry name" value="TolB, C-terminal domain"/>
    <property type="match status" value="1"/>
</dbReference>
<dbReference type="InterPro" id="IPR001258">
    <property type="entry name" value="NHL_repeat"/>
</dbReference>
<reference evidence="2 3" key="1">
    <citation type="submission" date="2014-02" db="EMBL/GenBank/DDBJ databases">
        <title>The small core and large imbalanced accessory genome model reveals a collaborative survival strategy of Sorangium cellulosum strains in nature.</title>
        <authorList>
            <person name="Han K."/>
            <person name="Peng R."/>
            <person name="Blom J."/>
            <person name="Li Y.-Z."/>
        </authorList>
    </citation>
    <scope>NUCLEOTIDE SEQUENCE [LARGE SCALE GENOMIC DNA]</scope>
    <source>
        <strain evidence="2 3">So0011-07</strain>
    </source>
</reference>
<organism evidence="2 3">
    <name type="scientific">Sorangium cellulosum</name>
    <name type="common">Polyangium cellulosum</name>
    <dbReference type="NCBI Taxonomy" id="56"/>
    <lineage>
        <taxon>Bacteria</taxon>
        <taxon>Pseudomonadati</taxon>
        <taxon>Myxococcota</taxon>
        <taxon>Polyangia</taxon>
        <taxon>Polyangiales</taxon>
        <taxon>Polyangiaceae</taxon>
        <taxon>Sorangium</taxon>
    </lineage>
</organism>
<evidence type="ECO:0000313" key="3">
    <source>
        <dbReference type="Proteomes" id="UP000075635"/>
    </source>
</evidence>
<dbReference type="EMBL" id="JEMB01002446">
    <property type="protein sequence ID" value="KYF81096.1"/>
    <property type="molecule type" value="Genomic_DNA"/>
</dbReference>
<comment type="caution">
    <text evidence="2">The sequence shown here is derived from an EMBL/GenBank/DDBJ whole genome shotgun (WGS) entry which is preliminary data.</text>
</comment>
<dbReference type="Pfam" id="PF01436">
    <property type="entry name" value="NHL"/>
    <property type="match status" value="1"/>
</dbReference>
<dbReference type="Proteomes" id="UP000075635">
    <property type="component" value="Unassembled WGS sequence"/>
</dbReference>
<dbReference type="SUPFAM" id="SSF101898">
    <property type="entry name" value="NHL repeat"/>
    <property type="match status" value="1"/>
</dbReference>
<keyword evidence="1" id="KW-0677">Repeat</keyword>
<name>A0A150RMB6_SORCE</name>
<protein>
    <submittedName>
        <fullName evidence="2">Uncharacterized protein</fullName>
    </submittedName>
</protein>
<gene>
    <name evidence="2" type="ORF">BE17_20565</name>
</gene>